<feature type="region of interest" description="Disordered" evidence="1">
    <location>
        <begin position="215"/>
        <end position="271"/>
    </location>
</feature>
<proteinExistence type="predicted"/>
<feature type="region of interest" description="Disordered" evidence="1">
    <location>
        <begin position="164"/>
        <end position="203"/>
    </location>
</feature>
<gene>
    <name evidence="2" type="ORF">GKQ51_14880</name>
</gene>
<evidence type="ECO:0000256" key="1">
    <source>
        <dbReference type="SAM" id="MobiDB-lite"/>
    </source>
</evidence>
<organism evidence="2 3">
    <name type="scientific">Azotobacter chroococcum</name>
    <dbReference type="NCBI Taxonomy" id="353"/>
    <lineage>
        <taxon>Bacteria</taxon>
        <taxon>Pseudomonadati</taxon>
        <taxon>Pseudomonadota</taxon>
        <taxon>Gammaproteobacteria</taxon>
        <taxon>Pseudomonadales</taxon>
        <taxon>Pseudomonadaceae</taxon>
        <taxon>Azotobacter</taxon>
    </lineage>
</organism>
<dbReference type="Proteomes" id="UP000596192">
    <property type="component" value="Chromosome"/>
</dbReference>
<name>A0A4Q9VPX2_9GAMM</name>
<reference evidence="2 3" key="1">
    <citation type="submission" date="2020-12" db="EMBL/GenBank/DDBJ databases">
        <title>Genomic Analysis and Response surface optimization of nitrogen-fixing conditions for A. chroococcum strain HR1, Isolation from rhizosphere soil.</title>
        <authorList>
            <person name="Li J."/>
            <person name="Yang H."/>
            <person name="Liu H."/>
            <person name="Wang C."/>
            <person name="Tian Y."/>
            <person name="Lu X.Y."/>
        </authorList>
    </citation>
    <scope>NUCLEOTIDE SEQUENCE [LARGE SCALE GENOMIC DNA]</scope>
    <source>
        <strain evidence="2 3">HR1</strain>
    </source>
</reference>
<protein>
    <submittedName>
        <fullName evidence="2">Uncharacterized protein</fullName>
    </submittedName>
</protein>
<dbReference type="OrthoDB" id="7006627at2"/>
<feature type="compositionally biased region" description="Basic and acidic residues" evidence="1">
    <location>
        <begin position="54"/>
        <end position="70"/>
    </location>
</feature>
<feature type="compositionally biased region" description="Basic and acidic residues" evidence="1">
    <location>
        <begin position="15"/>
        <end position="31"/>
    </location>
</feature>
<dbReference type="AlphaFoldDB" id="A0A4Q9VPX2"/>
<feature type="region of interest" description="Disordered" evidence="1">
    <location>
        <begin position="1"/>
        <end position="75"/>
    </location>
</feature>
<evidence type="ECO:0000313" key="3">
    <source>
        <dbReference type="Proteomes" id="UP000596192"/>
    </source>
</evidence>
<accession>A0A4Q9VPX2</accession>
<dbReference type="EMBL" id="CP066310">
    <property type="protein sequence ID" value="QQE90934.1"/>
    <property type="molecule type" value="Genomic_DNA"/>
</dbReference>
<sequence>MAPPPARDTGSVACREIEVDKIMPRPTERTPRSNGRKGFPAGNVFQELPEEAVDSQRSEAKRQGRSRDPLETYTQTAADELEKIAEGARAAACELEEQDEPTLSTYVLDAADHLFKFADQLRGKSAEQLFHEADRLARDNPALFLAGSVAVGFGLTRFARASGRRSLQSARPAEGGLFRPASGSALDQAGPGLGPSAGQAAPDLTGTTVAAAQGGTVSTAKTPGRTTQPLSPGDIGQGSQGMTGTAQAGAHESAGPASQQNDKGPNGGTKR</sequence>
<evidence type="ECO:0000313" key="2">
    <source>
        <dbReference type="EMBL" id="QQE90934.1"/>
    </source>
</evidence>